<gene>
    <name evidence="7" type="ORF">NEZAVI_LOCUS15482</name>
</gene>
<dbReference type="SUPFAM" id="SSF82199">
    <property type="entry name" value="SET domain"/>
    <property type="match status" value="1"/>
</dbReference>
<dbReference type="SUPFAM" id="SSF144232">
    <property type="entry name" value="HIT/MYND zinc finger-like"/>
    <property type="match status" value="1"/>
</dbReference>
<name>A0A9P0HT77_NEZVI</name>
<reference evidence="7" key="1">
    <citation type="submission" date="2022-01" db="EMBL/GenBank/DDBJ databases">
        <authorList>
            <person name="King R."/>
        </authorList>
    </citation>
    <scope>NUCLEOTIDE SEQUENCE</scope>
</reference>
<dbReference type="PANTHER" id="PTHR46455:SF2">
    <property type="entry name" value="AT24727P"/>
    <property type="match status" value="1"/>
</dbReference>
<keyword evidence="8" id="KW-1185">Reference proteome</keyword>
<evidence type="ECO:0008006" key="9">
    <source>
        <dbReference type="Google" id="ProtNLM"/>
    </source>
</evidence>
<feature type="domain" description="SET" evidence="5">
    <location>
        <begin position="36"/>
        <end position="287"/>
    </location>
</feature>
<dbReference type="Pfam" id="PF01753">
    <property type="entry name" value="zf-MYND"/>
    <property type="match status" value="1"/>
</dbReference>
<dbReference type="PANTHER" id="PTHR46455">
    <property type="entry name" value="SET AND MYND DOMAIN CONTAINING, ARTHROPOD-SPECIFIC, MEMBER 4, ISOFORM A"/>
    <property type="match status" value="1"/>
</dbReference>
<dbReference type="Gene3D" id="2.170.270.10">
    <property type="entry name" value="SET domain"/>
    <property type="match status" value="1"/>
</dbReference>
<dbReference type="EMBL" id="OV725083">
    <property type="protein sequence ID" value="CAH1407850.1"/>
    <property type="molecule type" value="Genomic_DNA"/>
</dbReference>
<dbReference type="InterPro" id="IPR002893">
    <property type="entry name" value="Znf_MYND"/>
</dbReference>
<evidence type="ECO:0000259" key="5">
    <source>
        <dbReference type="PROSITE" id="PS50280"/>
    </source>
</evidence>
<keyword evidence="3" id="KW-0862">Zinc</keyword>
<evidence type="ECO:0000256" key="2">
    <source>
        <dbReference type="ARBA" id="ARBA00022771"/>
    </source>
</evidence>
<evidence type="ECO:0000256" key="1">
    <source>
        <dbReference type="ARBA" id="ARBA00022723"/>
    </source>
</evidence>
<organism evidence="7 8">
    <name type="scientific">Nezara viridula</name>
    <name type="common">Southern green stink bug</name>
    <name type="synonym">Cimex viridulus</name>
    <dbReference type="NCBI Taxonomy" id="85310"/>
    <lineage>
        <taxon>Eukaryota</taxon>
        <taxon>Metazoa</taxon>
        <taxon>Ecdysozoa</taxon>
        <taxon>Arthropoda</taxon>
        <taxon>Hexapoda</taxon>
        <taxon>Insecta</taxon>
        <taxon>Pterygota</taxon>
        <taxon>Neoptera</taxon>
        <taxon>Paraneoptera</taxon>
        <taxon>Hemiptera</taxon>
        <taxon>Heteroptera</taxon>
        <taxon>Panheteroptera</taxon>
        <taxon>Pentatomomorpha</taxon>
        <taxon>Pentatomoidea</taxon>
        <taxon>Pentatomidae</taxon>
        <taxon>Pentatominae</taxon>
        <taxon>Nezara</taxon>
    </lineage>
</organism>
<dbReference type="PROSITE" id="PS50865">
    <property type="entry name" value="ZF_MYND_2"/>
    <property type="match status" value="1"/>
</dbReference>
<evidence type="ECO:0000256" key="3">
    <source>
        <dbReference type="ARBA" id="ARBA00022833"/>
    </source>
</evidence>
<sequence>MGKCYVCSKPATQTCTGCKEAVYCSKEHQIAHWKQHKVKCRPYEIQKCPELGRFLIATRDIPQGTKLISEHCLVLGPKTSTEPLCLGCYQPLDPETSSRCPSCEWPACDARCPGLTMQDHHLPECIVFSRNPLPARIGRMNYDAVLPLRCLLMQKKNPKKWKQLLSLESHFSQRDNTNIQRDNKTHTKIEEKIAKYLKENYLSYLEPGIITNTSSEVIHVLCGIIEVNALEIPTGDGEVMAIYPNACLMEHSCLPNVKYTFNLEDFKIYVESCGDIKRGVHLCTMYTHTLWGTAARQDHLKRTKYFTCKCKRCTDPTELGTNFSTLRCIGSSPLDVTEKCDGLVIAKSGDENSDWSCTKCPLILSASHVSDLVSRLGAEVDAVMEEPSVGKLEKLISNLQKLLHPNHYHCFTVEHSLIQLWGREEGYIHNQMTDSLLNKKIETCRRLETITESLDPKGIRTGLYTGVCLLEESLALSEVAKRCKDSVTVEKTVRDARNALEKARDVLDDTGPGSKLTSVINMTYSNVMNELKKFKIVELT</sequence>
<dbReference type="InterPro" id="IPR053010">
    <property type="entry name" value="SET_SmydA-8"/>
</dbReference>
<dbReference type="GO" id="GO:0008276">
    <property type="term" value="F:protein methyltransferase activity"/>
    <property type="evidence" value="ECO:0007669"/>
    <property type="project" value="UniProtKB-ARBA"/>
</dbReference>
<evidence type="ECO:0000313" key="8">
    <source>
        <dbReference type="Proteomes" id="UP001152798"/>
    </source>
</evidence>
<protein>
    <recommendedName>
        <fullName evidence="9">Protein msta</fullName>
    </recommendedName>
</protein>
<dbReference type="Proteomes" id="UP001152798">
    <property type="component" value="Chromosome 7"/>
</dbReference>
<dbReference type="OrthoDB" id="3174329at2759"/>
<dbReference type="CDD" id="cd20071">
    <property type="entry name" value="SET_SMYD"/>
    <property type="match status" value="1"/>
</dbReference>
<dbReference type="Gene3D" id="6.10.140.2220">
    <property type="match status" value="2"/>
</dbReference>
<keyword evidence="1" id="KW-0479">Metal-binding</keyword>
<dbReference type="AlphaFoldDB" id="A0A9P0HT77"/>
<dbReference type="Pfam" id="PF00856">
    <property type="entry name" value="SET"/>
    <property type="match status" value="1"/>
</dbReference>
<proteinExistence type="predicted"/>
<keyword evidence="2 4" id="KW-0863">Zinc-finger</keyword>
<dbReference type="GO" id="GO:0008270">
    <property type="term" value="F:zinc ion binding"/>
    <property type="evidence" value="ECO:0007669"/>
    <property type="project" value="UniProtKB-KW"/>
</dbReference>
<dbReference type="GO" id="GO:0008170">
    <property type="term" value="F:N-methyltransferase activity"/>
    <property type="evidence" value="ECO:0007669"/>
    <property type="project" value="UniProtKB-ARBA"/>
</dbReference>
<dbReference type="InterPro" id="IPR046341">
    <property type="entry name" value="SET_dom_sf"/>
</dbReference>
<evidence type="ECO:0000259" key="6">
    <source>
        <dbReference type="PROSITE" id="PS50865"/>
    </source>
</evidence>
<evidence type="ECO:0000256" key="4">
    <source>
        <dbReference type="PROSITE-ProRule" id="PRU00134"/>
    </source>
</evidence>
<dbReference type="PROSITE" id="PS50280">
    <property type="entry name" value="SET"/>
    <property type="match status" value="1"/>
</dbReference>
<dbReference type="InterPro" id="IPR001214">
    <property type="entry name" value="SET_dom"/>
</dbReference>
<evidence type="ECO:0000313" key="7">
    <source>
        <dbReference type="EMBL" id="CAH1407850.1"/>
    </source>
</evidence>
<dbReference type="Gene3D" id="1.10.220.160">
    <property type="match status" value="1"/>
</dbReference>
<feature type="domain" description="MYND-type" evidence="6">
    <location>
        <begin position="4"/>
        <end position="40"/>
    </location>
</feature>
<dbReference type="PROSITE" id="PS01360">
    <property type="entry name" value="ZF_MYND_1"/>
    <property type="match status" value="1"/>
</dbReference>
<dbReference type="GO" id="GO:0008757">
    <property type="term" value="F:S-adenosylmethionine-dependent methyltransferase activity"/>
    <property type="evidence" value="ECO:0007669"/>
    <property type="project" value="UniProtKB-ARBA"/>
</dbReference>
<accession>A0A9P0HT77</accession>